<feature type="compositionally biased region" description="Gly residues" evidence="1">
    <location>
        <begin position="1"/>
        <end position="13"/>
    </location>
</feature>
<organism evidence="2 3">
    <name type="scientific">Ensete ventricosum</name>
    <name type="common">Abyssinian banana</name>
    <name type="synonym">Musa ensete</name>
    <dbReference type="NCBI Taxonomy" id="4639"/>
    <lineage>
        <taxon>Eukaryota</taxon>
        <taxon>Viridiplantae</taxon>
        <taxon>Streptophyta</taxon>
        <taxon>Embryophyta</taxon>
        <taxon>Tracheophyta</taxon>
        <taxon>Spermatophyta</taxon>
        <taxon>Magnoliopsida</taxon>
        <taxon>Liliopsida</taxon>
        <taxon>Zingiberales</taxon>
        <taxon>Musaceae</taxon>
        <taxon>Ensete</taxon>
    </lineage>
</organism>
<name>A0AAV8QZB4_ENSVE</name>
<accession>A0AAV8QZB4</accession>
<keyword evidence="3" id="KW-1185">Reference proteome</keyword>
<dbReference type="AlphaFoldDB" id="A0AAV8QZB4"/>
<protein>
    <submittedName>
        <fullName evidence="2">Uncharacterized protein</fullName>
    </submittedName>
</protein>
<comment type="caution">
    <text evidence="2">The sequence shown here is derived from an EMBL/GenBank/DDBJ whole genome shotgun (WGS) entry which is preliminary data.</text>
</comment>
<evidence type="ECO:0000313" key="2">
    <source>
        <dbReference type="EMBL" id="KAJ8486263.1"/>
    </source>
</evidence>
<sequence length="177" mass="19604">MGQGTPGGMGKQGLPGDRKGDGDKKDKKFEPAAPPSRVGRKQRKQKGLRPLHASLPLRPLRVPPPPPQARACQGLPPHGEEFVANQERLLPKEEKNEADRSKIDDLRGSPMSVGNLEGLIDETMALFPRRSSRSTTLGSCPLSTRISWNRDVLSLCITRSYLLLVFFRMKLILQFLA</sequence>
<dbReference type="Proteomes" id="UP001222027">
    <property type="component" value="Unassembled WGS sequence"/>
</dbReference>
<feature type="compositionally biased region" description="Basic and acidic residues" evidence="1">
    <location>
        <begin position="89"/>
        <end position="107"/>
    </location>
</feature>
<gene>
    <name evidence="2" type="ORF">OPV22_018748</name>
</gene>
<reference evidence="2 3" key="1">
    <citation type="submission" date="2022-12" db="EMBL/GenBank/DDBJ databases">
        <title>Chromosome-scale assembly of the Ensete ventricosum genome.</title>
        <authorList>
            <person name="Dussert Y."/>
            <person name="Stocks J."/>
            <person name="Wendawek A."/>
            <person name="Woldeyes F."/>
            <person name="Nichols R.A."/>
            <person name="Borrell J.S."/>
        </authorList>
    </citation>
    <scope>NUCLEOTIDE SEQUENCE [LARGE SCALE GENOMIC DNA]</scope>
    <source>
        <strain evidence="3">cv. Maze</strain>
        <tissue evidence="2">Seeds</tissue>
    </source>
</reference>
<feature type="compositionally biased region" description="Basic and acidic residues" evidence="1">
    <location>
        <begin position="16"/>
        <end position="30"/>
    </location>
</feature>
<feature type="compositionally biased region" description="Basic residues" evidence="1">
    <location>
        <begin position="38"/>
        <end position="49"/>
    </location>
</feature>
<proteinExistence type="predicted"/>
<feature type="region of interest" description="Disordered" evidence="1">
    <location>
        <begin position="1"/>
        <end position="108"/>
    </location>
</feature>
<dbReference type="EMBL" id="JAQQAF010000005">
    <property type="protein sequence ID" value="KAJ8486263.1"/>
    <property type="molecule type" value="Genomic_DNA"/>
</dbReference>
<evidence type="ECO:0000256" key="1">
    <source>
        <dbReference type="SAM" id="MobiDB-lite"/>
    </source>
</evidence>
<evidence type="ECO:0000313" key="3">
    <source>
        <dbReference type="Proteomes" id="UP001222027"/>
    </source>
</evidence>